<dbReference type="InterPro" id="IPR001245">
    <property type="entry name" value="Ser-Thr/Tyr_kinase_cat_dom"/>
</dbReference>
<evidence type="ECO:0000256" key="1">
    <source>
        <dbReference type="ARBA" id="ARBA00022741"/>
    </source>
</evidence>
<organism evidence="4 5">
    <name type="scientific">Malus domestica</name>
    <name type="common">Apple</name>
    <name type="synonym">Pyrus malus</name>
    <dbReference type="NCBI Taxonomy" id="3750"/>
    <lineage>
        <taxon>Eukaryota</taxon>
        <taxon>Viridiplantae</taxon>
        <taxon>Streptophyta</taxon>
        <taxon>Embryophyta</taxon>
        <taxon>Tracheophyta</taxon>
        <taxon>Spermatophyta</taxon>
        <taxon>Magnoliopsida</taxon>
        <taxon>eudicotyledons</taxon>
        <taxon>Gunneridae</taxon>
        <taxon>Pentapetalae</taxon>
        <taxon>rosids</taxon>
        <taxon>fabids</taxon>
        <taxon>Rosales</taxon>
        <taxon>Rosaceae</taxon>
        <taxon>Amygdaloideae</taxon>
        <taxon>Maleae</taxon>
        <taxon>Malus</taxon>
    </lineage>
</organism>
<keyword evidence="2" id="KW-0067">ATP-binding</keyword>
<dbReference type="PANTHER" id="PTHR27001:SF764">
    <property type="entry name" value="OS05G0387700 PROTEIN"/>
    <property type="match status" value="1"/>
</dbReference>
<dbReference type="Proteomes" id="UP000290289">
    <property type="component" value="Chromosome 17"/>
</dbReference>
<dbReference type="GO" id="GO:0004672">
    <property type="term" value="F:protein kinase activity"/>
    <property type="evidence" value="ECO:0007669"/>
    <property type="project" value="InterPro"/>
</dbReference>
<feature type="domain" description="Protein kinase" evidence="3">
    <location>
        <begin position="1"/>
        <end position="79"/>
    </location>
</feature>
<keyword evidence="5" id="KW-1185">Reference proteome</keyword>
<gene>
    <name evidence="4" type="ORF">DVH24_028083</name>
</gene>
<name>A0A498H945_MALDO</name>
<dbReference type="Pfam" id="PF07714">
    <property type="entry name" value="PK_Tyr_Ser-Thr"/>
    <property type="match status" value="1"/>
</dbReference>
<dbReference type="InterPro" id="IPR011009">
    <property type="entry name" value="Kinase-like_dom_sf"/>
</dbReference>
<evidence type="ECO:0000313" key="5">
    <source>
        <dbReference type="Proteomes" id="UP000290289"/>
    </source>
</evidence>
<protein>
    <recommendedName>
        <fullName evidence="3">Protein kinase domain-containing protein</fullName>
    </recommendedName>
</protein>
<accession>A0A498H945</accession>
<dbReference type="GO" id="GO:0005524">
    <property type="term" value="F:ATP binding"/>
    <property type="evidence" value="ECO:0007669"/>
    <property type="project" value="UniProtKB-KW"/>
</dbReference>
<reference evidence="4 5" key="1">
    <citation type="submission" date="2018-10" db="EMBL/GenBank/DDBJ databases">
        <title>A high-quality apple genome assembly.</title>
        <authorList>
            <person name="Hu J."/>
        </authorList>
    </citation>
    <scope>NUCLEOTIDE SEQUENCE [LARGE SCALE GENOMIC DNA]</scope>
    <source>
        <strain evidence="5">cv. HFTH1</strain>
        <tissue evidence="4">Young leaf</tissue>
    </source>
</reference>
<sequence>MLRDRLVAVKRPSRAHNQTLRPNSCSGPETANEVDNEIEILSKIQSPRLVNLLGFSNDSKDKLLVVEFMSNGTLYDVLH</sequence>
<dbReference type="GO" id="GO:0005886">
    <property type="term" value="C:plasma membrane"/>
    <property type="evidence" value="ECO:0007669"/>
    <property type="project" value="TreeGrafter"/>
</dbReference>
<proteinExistence type="predicted"/>
<evidence type="ECO:0000313" key="4">
    <source>
        <dbReference type="EMBL" id="RXH67936.1"/>
    </source>
</evidence>
<evidence type="ECO:0000256" key="2">
    <source>
        <dbReference type="ARBA" id="ARBA00022840"/>
    </source>
</evidence>
<dbReference type="PANTHER" id="PTHR27001">
    <property type="entry name" value="OS01G0253100 PROTEIN"/>
    <property type="match status" value="1"/>
</dbReference>
<dbReference type="Gene3D" id="1.10.510.10">
    <property type="entry name" value="Transferase(Phosphotransferase) domain 1"/>
    <property type="match status" value="1"/>
</dbReference>
<keyword evidence="1" id="KW-0547">Nucleotide-binding</keyword>
<dbReference type="PROSITE" id="PS50011">
    <property type="entry name" value="PROTEIN_KINASE_DOM"/>
    <property type="match status" value="1"/>
</dbReference>
<comment type="caution">
    <text evidence="4">The sequence shown here is derived from an EMBL/GenBank/DDBJ whole genome shotgun (WGS) entry which is preliminary data.</text>
</comment>
<evidence type="ECO:0000259" key="3">
    <source>
        <dbReference type="PROSITE" id="PS50011"/>
    </source>
</evidence>
<dbReference type="EMBL" id="RDQH01000343">
    <property type="protein sequence ID" value="RXH67936.1"/>
    <property type="molecule type" value="Genomic_DNA"/>
</dbReference>
<dbReference type="InterPro" id="IPR000719">
    <property type="entry name" value="Prot_kinase_dom"/>
</dbReference>
<dbReference type="SUPFAM" id="SSF56112">
    <property type="entry name" value="Protein kinase-like (PK-like)"/>
    <property type="match status" value="1"/>
</dbReference>
<dbReference type="AlphaFoldDB" id="A0A498H945"/>